<reference evidence="5" key="1">
    <citation type="submission" date="2020-11" db="EMBL/GenBank/DDBJ databases">
        <authorList>
            <person name="Tran Van P."/>
        </authorList>
    </citation>
    <scope>NUCLEOTIDE SEQUENCE</scope>
</reference>
<evidence type="ECO:0000256" key="4">
    <source>
        <dbReference type="ARBA" id="ARBA00023163"/>
    </source>
</evidence>
<keyword evidence="3" id="KW-0238">DNA-binding</keyword>
<evidence type="ECO:0000256" key="2">
    <source>
        <dbReference type="ARBA" id="ARBA00023015"/>
    </source>
</evidence>
<keyword evidence="4" id="KW-0804">Transcription</keyword>
<sequence>MDRFHAVKAFTLVVETGSFTGAARKLGVSPPAISKLIAQLEDSLGVRLLERTTRKVNPTAAGDAYYERCRRIINELEDAEQMLHEQAQEPSGVLRVNGPVSFGSRYLGKVAADYYRLNPKIEIVLSLTDRYIDPVTSGSDLLIRVTTATDPSVVSHRLAESRGLLCASPGYLAEHGEPKTMADLRDHMVIRYPDNTSSSSRWSMCTESNETVIVKGPICADNGDVVLDVAKQDLGICFLPSFIVRDSLIDGSLVQVLKNACAPPVFEIRAVYPSERHLPTKTRHFVEFLQKQFAENPPWEDGI</sequence>
<comment type="similarity">
    <text evidence="1">Belongs to the LysR transcriptional regulatory family.</text>
</comment>
<protein>
    <submittedName>
        <fullName evidence="5">Uncharacterized protein</fullName>
    </submittedName>
</protein>
<dbReference type="InterPro" id="IPR036388">
    <property type="entry name" value="WH-like_DNA-bd_sf"/>
</dbReference>
<dbReference type="GO" id="GO:0003700">
    <property type="term" value="F:DNA-binding transcription factor activity"/>
    <property type="evidence" value="ECO:0007669"/>
    <property type="project" value="InterPro"/>
</dbReference>
<dbReference type="OrthoDB" id="10057859at2759"/>
<dbReference type="InterPro" id="IPR000847">
    <property type="entry name" value="LysR_HTH_N"/>
</dbReference>
<dbReference type="Gene3D" id="1.10.10.10">
    <property type="entry name" value="Winged helix-like DNA-binding domain superfamily/Winged helix DNA-binding domain"/>
    <property type="match status" value="1"/>
</dbReference>
<dbReference type="EMBL" id="OB670509">
    <property type="protein sequence ID" value="CAD7234934.1"/>
    <property type="molecule type" value="Genomic_DNA"/>
</dbReference>
<gene>
    <name evidence="5" type="ORF">CTOB1V02_LOCUS12750</name>
</gene>
<evidence type="ECO:0000256" key="3">
    <source>
        <dbReference type="ARBA" id="ARBA00023125"/>
    </source>
</evidence>
<dbReference type="PRINTS" id="PR00039">
    <property type="entry name" value="HTHLYSR"/>
</dbReference>
<dbReference type="SUPFAM" id="SSF53850">
    <property type="entry name" value="Periplasmic binding protein-like II"/>
    <property type="match status" value="1"/>
</dbReference>
<keyword evidence="2" id="KW-0805">Transcription regulation</keyword>
<dbReference type="AlphaFoldDB" id="A0A7R8WTN7"/>
<dbReference type="PROSITE" id="PS50931">
    <property type="entry name" value="HTH_LYSR"/>
    <property type="match status" value="1"/>
</dbReference>
<dbReference type="PANTHER" id="PTHR30537">
    <property type="entry name" value="HTH-TYPE TRANSCRIPTIONAL REGULATOR"/>
    <property type="match status" value="1"/>
</dbReference>
<dbReference type="PANTHER" id="PTHR30537:SF5">
    <property type="entry name" value="HTH-TYPE TRANSCRIPTIONAL ACTIVATOR TTDR-RELATED"/>
    <property type="match status" value="1"/>
</dbReference>
<dbReference type="SUPFAM" id="SSF46785">
    <property type="entry name" value="Winged helix' DNA-binding domain"/>
    <property type="match status" value="1"/>
</dbReference>
<dbReference type="FunFam" id="1.10.10.10:FF:000001">
    <property type="entry name" value="LysR family transcriptional regulator"/>
    <property type="match status" value="1"/>
</dbReference>
<name>A0A7R8WTN7_9CRUS</name>
<accession>A0A7R8WTN7</accession>
<dbReference type="CDD" id="cd08422">
    <property type="entry name" value="PBP2_CrgA_like"/>
    <property type="match status" value="1"/>
</dbReference>
<dbReference type="GO" id="GO:0006351">
    <property type="term" value="P:DNA-templated transcription"/>
    <property type="evidence" value="ECO:0007669"/>
    <property type="project" value="TreeGrafter"/>
</dbReference>
<organism evidence="5">
    <name type="scientific">Cyprideis torosa</name>
    <dbReference type="NCBI Taxonomy" id="163714"/>
    <lineage>
        <taxon>Eukaryota</taxon>
        <taxon>Metazoa</taxon>
        <taxon>Ecdysozoa</taxon>
        <taxon>Arthropoda</taxon>
        <taxon>Crustacea</taxon>
        <taxon>Oligostraca</taxon>
        <taxon>Ostracoda</taxon>
        <taxon>Podocopa</taxon>
        <taxon>Podocopida</taxon>
        <taxon>Cytherocopina</taxon>
        <taxon>Cytheroidea</taxon>
        <taxon>Cytherideidae</taxon>
        <taxon>Cyprideis</taxon>
    </lineage>
</organism>
<proteinExistence type="inferred from homology"/>
<dbReference type="GO" id="GO:0043565">
    <property type="term" value="F:sequence-specific DNA binding"/>
    <property type="evidence" value="ECO:0007669"/>
    <property type="project" value="TreeGrafter"/>
</dbReference>
<evidence type="ECO:0000313" key="5">
    <source>
        <dbReference type="EMBL" id="CAD7234934.1"/>
    </source>
</evidence>
<evidence type="ECO:0000256" key="1">
    <source>
        <dbReference type="ARBA" id="ARBA00009437"/>
    </source>
</evidence>
<dbReference type="InterPro" id="IPR058163">
    <property type="entry name" value="LysR-type_TF_proteobact-type"/>
</dbReference>
<dbReference type="InterPro" id="IPR005119">
    <property type="entry name" value="LysR_subst-bd"/>
</dbReference>
<dbReference type="Pfam" id="PF03466">
    <property type="entry name" value="LysR_substrate"/>
    <property type="match status" value="1"/>
</dbReference>
<dbReference type="Pfam" id="PF00126">
    <property type="entry name" value="HTH_1"/>
    <property type="match status" value="1"/>
</dbReference>
<dbReference type="InterPro" id="IPR036390">
    <property type="entry name" value="WH_DNA-bd_sf"/>
</dbReference>
<dbReference type="Gene3D" id="3.40.190.290">
    <property type="match status" value="1"/>
</dbReference>